<dbReference type="EMBL" id="KT834406">
    <property type="protein sequence ID" value="AMC38500.1"/>
    <property type="molecule type" value="Genomic_RNA"/>
</dbReference>
<sequence length="655" mass="71230">MSNVFSSSLRRPQLDISQRCGHQPYPELCGHSSSGVSHHLSMAPSKRSRSLPPGIRNSQLWFGNHSSSPSNSQSNRDFSPLQSLELSGFPAFNSDVHEAFKVFETSGSKSQLLPSLQLSSHLSGHSPLSRDFPLLSSYTKRLHARRFDVLLPLSDPGPVSEISRNNVPLCESGCSTRIRLHRSLSLPSHLSVLNHRLNPPLHSGRSPRRSVQSTNPCSRLVENSLHPLFPAKPLSNQAGLLGPRPLPPNSTGSASKSPKPKSKFRPSGRSRNTLPSKPLSKVEKKQALSNHPHPECSFRSFPSSDQCRCPGLLQSPGLSRASSSHISSTTPPPPSSTTSSVQRALHLHKSRSHSQNLRPSRFCSHSKQQTRIQLGHSKRMGQSPNVRSDERPHPTQSVLRVLSQPIPEIETPLSSTLAKIPYPFFPCPFDFGSFSSSLELKVPHSRTISGVCLPASAETSKLTPSQTPISSRQTSNRNSTSKLVKQLPVSPPPSSSILGPYCSHKTRHQVGSSSTPTGSPESQNHSSTSRPYPILPLCRPSDLRKSPSPTNPRHIPHQPSSRTVLPVLVSSPIPSQLPGSLSTIPSSPRHIEPSTKSTKALSHSSDSSSYDSCSSHSESSKRVRRGQVFLSSALNRLTKTMLNHPCYYSSGSSSS</sequence>
<comment type="similarity">
    <text evidence="1">Belongs to the tymoviridae protein p69 family.</text>
</comment>
<feature type="region of interest" description="Disordered" evidence="2">
    <location>
        <begin position="229"/>
        <end position="301"/>
    </location>
</feature>
<name>A0A109RXP6_9VIRU</name>
<protein>
    <submittedName>
        <fullName evidence="3">Movement protein</fullName>
    </submittedName>
</protein>
<feature type="compositionally biased region" description="Polar residues" evidence="2">
    <location>
        <begin position="576"/>
        <end position="586"/>
    </location>
</feature>
<organism evidence="3">
    <name type="scientific">Tomato blistering mosaic virus</name>
    <dbReference type="NCBI Taxonomy" id="1010616"/>
    <lineage>
        <taxon>Viruses</taxon>
        <taxon>Riboviria</taxon>
        <taxon>Orthornavirae</taxon>
        <taxon>Kitrinoviricota</taxon>
        <taxon>Alsuviricetes</taxon>
        <taxon>Tymovirales</taxon>
        <taxon>Tymoviridae</taxon>
        <taxon>Tymovirus</taxon>
        <taxon>Tymovirus lycopersici</taxon>
    </lineage>
</organism>
<feature type="compositionally biased region" description="Polar residues" evidence="2">
    <location>
        <begin position="353"/>
        <end position="372"/>
    </location>
</feature>
<feature type="compositionally biased region" description="Low complexity" evidence="2">
    <location>
        <begin position="602"/>
        <end position="617"/>
    </location>
</feature>
<evidence type="ECO:0000313" key="3">
    <source>
        <dbReference type="EMBL" id="AMC38500.1"/>
    </source>
</evidence>
<feature type="region of interest" description="Disordered" evidence="2">
    <location>
        <begin position="576"/>
        <end position="622"/>
    </location>
</feature>
<evidence type="ECO:0000256" key="1">
    <source>
        <dbReference type="ARBA" id="ARBA00008523"/>
    </source>
</evidence>
<feature type="compositionally biased region" description="Basic residues" evidence="2">
    <location>
        <begin position="258"/>
        <end position="268"/>
    </location>
</feature>
<feature type="compositionally biased region" description="Polar residues" evidence="2">
    <location>
        <begin position="521"/>
        <end position="530"/>
    </location>
</feature>
<reference evidence="3" key="1">
    <citation type="journal article" date="2016" name="Virus Genes">
        <title>A highly divergent isolate of tomato blistering mosaic virus from Solanum violaefolium.</title>
        <authorList>
            <person name="Blawid R."/>
            <person name="Hayashi E.A."/>
            <person name="Rezende J.A."/>
            <person name="Kitajima E.W."/>
            <person name="Nagata T."/>
        </authorList>
    </citation>
    <scope>NUCLEOTIDE SEQUENCE</scope>
    <source>
        <strain evidence="3">SP-01</strain>
    </source>
</reference>
<dbReference type="InterPro" id="IPR004935">
    <property type="entry name" value="45/70kDa_tymovirus"/>
</dbReference>
<evidence type="ECO:0000256" key="2">
    <source>
        <dbReference type="SAM" id="MobiDB-lite"/>
    </source>
</evidence>
<feature type="compositionally biased region" description="Basic and acidic residues" evidence="2">
    <location>
        <begin position="280"/>
        <end position="296"/>
    </location>
</feature>
<accession>A0A109RXP6</accession>
<feature type="region of interest" description="Disordered" evidence="2">
    <location>
        <begin position="316"/>
        <end position="393"/>
    </location>
</feature>
<dbReference type="Pfam" id="PF03251">
    <property type="entry name" value="Tymo_45kd_70kd"/>
    <property type="match status" value="1"/>
</dbReference>
<feature type="compositionally biased region" description="Low complexity" evidence="2">
    <location>
        <begin position="470"/>
        <end position="481"/>
    </location>
</feature>
<feature type="compositionally biased region" description="Polar residues" evidence="2">
    <location>
        <begin position="458"/>
        <end position="469"/>
    </location>
</feature>
<feature type="compositionally biased region" description="Low complexity" evidence="2">
    <location>
        <begin position="511"/>
        <end position="520"/>
    </location>
</feature>
<feature type="region of interest" description="Disordered" evidence="2">
    <location>
        <begin position="458"/>
        <end position="561"/>
    </location>
</feature>
<proteinExistence type="inferred from homology"/>